<evidence type="ECO:0000256" key="8">
    <source>
        <dbReference type="ARBA" id="ARBA00023146"/>
    </source>
</evidence>
<dbReference type="Pfam" id="PF03129">
    <property type="entry name" value="HGTP_anticodon"/>
    <property type="match status" value="1"/>
</dbReference>
<dbReference type="GO" id="GO:0004827">
    <property type="term" value="F:proline-tRNA ligase activity"/>
    <property type="evidence" value="ECO:0007669"/>
    <property type="project" value="UniProtKB-UniRule"/>
</dbReference>
<dbReference type="NCBIfam" id="NF006625">
    <property type="entry name" value="PRK09194.1"/>
    <property type="match status" value="1"/>
</dbReference>
<dbReference type="InterPro" id="IPR002316">
    <property type="entry name" value="Pro-tRNA-ligase_IIa"/>
</dbReference>
<dbReference type="InterPro" id="IPR044140">
    <property type="entry name" value="ProRS_anticodon_short"/>
</dbReference>
<dbReference type="SUPFAM" id="SSF55681">
    <property type="entry name" value="Class II aaRS and biotin synthetases"/>
    <property type="match status" value="1"/>
</dbReference>
<dbReference type="SUPFAM" id="SSF52954">
    <property type="entry name" value="Class II aaRS ABD-related"/>
    <property type="match status" value="1"/>
</dbReference>
<dbReference type="InterPro" id="IPR007214">
    <property type="entry name" value="YbaK/aa-tRNA-synth-assoc-dom"/>
</dbReference>
<evidence type="ECO:0000256" key="5">
    <source>
        <dbReference type="ARBA" id="ARBA00022741"/>
    </source>
</evidence>
<dbReference type="Pfam" id="PF04073">
    <property type="entry name" value="tRNA_edit"/>
    <property type="match status" value="1"/>
</dbReference>
<evidence type="ECO:0000259" key="11">
    <source>
        <dbReference type="PROSITE" id="PS50862"/>
    </source>
</evidence>
<dbReference type="FunFam" id="3.40.50.800:FF:000006">
    <property type="entry name" value="Proline--tRNA ligase"/>
    <property type="match status" value="1"/>
</dbReference>
<feature type="domain" description="Aminoacyl-transfer RNA synthetases class-II family profile" evidence="11">
    <location>
        <begin position="53"/>
        <end position="482"/>
    </location>
</feature>
<keyword evidence="6 10" id="KW-0067">ATP-binding</keyword>
<sequence length="584" mass="65568">MLKCRPIYFNNWISVMRVSKYLLSTQKETPADAEVISHQLMLRAGMIRRNASGLYSWLPTGLRVLRKVEAIVREEMNKAGSVEILMPMVQPADLWVETGRFEKFGPELLRFQDRHNRDFVLGPTHEEVITDIVRKEVNSYKQLPLNLFQIQTKFRDEVRPRFGVMRSREFLMKDAYSFHLDQETMDETYETMFQAYNNILTRLGLAFRPVMADTGSIGGSMSHEFHVLANSGEDLIAYSTESDYAANIEKAEAPMPTETRQAPALEMSLVNTPKAKTIAELVEHHGIAIEKTVKTLIVKGATEETPLVALVVRGDHELNEVKAEKIPAVLAPFEFADEADIRKAVGAGPGSIGPVGLEIPVYIDHGVKVMSDFGAGANQDDKHYFGINWERDLPEAEAFDLRNIIEGEASPCGQGTIALLRGIEVGHIFQLGKNYSEAMNANVLDHNGKAQTLLMGCYGVGVSRMVAAAIEQNHDDRGITWPDAIAPFRVGILPMNMHKSHRVKDMAEKLYQDMQDAGFEVLFDDRKERAGVMFADMELVGLPHVVVIGDRNIDNGVFEYKNRRTGEKQEIPFDQIIDFLKSAK</sequence>
<comment type="domain">
    <text evidence="10">Consists of three domains: the N-terminal catalytic domain, the editing domain and the C-terminal anticodon-binding domain.</text>
</comment>
<dbReference type="Pfam" id="PF00587">
    <property type="entry name" value="tRNA-synt_2b"/>
    <property type="match status" value="1"/>
</dbReference>
<dbReference type="GO" id="GO:0002161">
    <property type="term" value="F:aminoacyl-tRNA deacylase activity"/>
    <property type="evidence" value="ECO:0007669"/>
    <property type="project" value="InterPro"/>
</dbReference>
<dbReference type="InterPro" id="IPR002314">
    <property type="entry name" value="aa-tRNA-synt_IIb"/>
</dbReference>
<evidence type="ECO:0000313" key="13">
    <source>
        <dbReference type="Proteomes" id="UP000002015"/>
    </source>
</evidence>
<dbReference type="HAMAP" id="MF_01569">
    <property type="entry name" value="Pro_tRNA_synth_type1"/>
    <property type="match status" value="1"/>
</dbReference>
<dbReference type="CDD" id="cd00861">
    <property type="entry name" value="ProRS_anticodon_short"/>
    <property type="match status" value="1"/>
</dbReference>
<name>A8FY11_SHESH</name>
<evidence type="ECO:0000256" key="7">
    <source>
        <dbReference type="ARBA" id="ARBA00022917"/>
    </source>
</evidence>
<dbReference type="KEGG" id="sse:Ssed_3130"/>
<dbReference type="GO" id="GO:0005524">
    <property type="term" value="F:ATP binding"/>
    <property type="evidence" value="ECO:0007669"/>
    <property type="project" value="UniProtKB-UniRule"/>
</dbReference>
<dbReference type="InterPro" id="IPR023717">
    <property type="entry name" value="Pro-tRNA-Synthase_IIa_type1"/>
</dbReference>
<dbReference type="PROSITE" id="PS50862">
    <property type="entry name" value="AA_TRNA_LIGASE_II"/>
    <property type="match status" value="1"/>
</dbReference>
<dbReference type="InterPro" id="IPR004500">
    <property type="entry name" value="Pro-tRNA-synth_IIa_bac-type"/>
</dbReference>
<dbReference type="InterPro" id="IPR036621">
    <property type="entry name" value="Anticodon-bd_dom_sf"/>
</dbReference>
<evidence type="ECO:0000256" key="3">
    <source>
        <dbReference type="ARBA" id="ARBA00022490"/>
    </source>
</evidence>
<evidence type="ECO:0000256" key="1">
    <source>
        <dbReference type="ARBA" id="ARBA00004496"/>
    </source>
</evidence>
<dbReference type="PIRSF" id="PIRSF001535">
    <property type="entry name" value="ProRS_1"/>
    <property type="match status" value="1"/>
</dbReference>
<evidence type="ECO:0000256" key="2">
    <source>
        <dbReference type="ARBA" id="ARBA00011738"/>
    </source>
</evidence>
<keyword evidence="4 10" id="KW-0436">Ligase</keyword>
<keyword evidence="5 10" id="KW-0547">Nucleotide-binding</keyword>
<dbReference type="STRING" id="425104.Ssed_3130"/>
<proteinExistence type="inferred from homology"/>
<comment type="similarity">
    <text evidence="10">Belongs to the class-II aminoacyl-tRNA synthetase family. ProS type 1 subfamily.</text>
</comment>
<dbReference type="PANTHER" id="PTHR42753:SF2">
    <property type="entry name" value="PROLINE--TRNA LIGASE"/>
    <property type="match status" value="1"/>
</dbReference>
<keyword evidence="13" id="KW-1185">Reference proteome</keyword>
<dbReference type="Proteomes" id="UP000002015">
    <property type="component" value="Chromosome"/>
</dbReference>
<dbReference type="InterPro" id="IPR006195">
    <property type="entry name" value="aa-tRNA-synth_II"/>
</dbReference>
<keyword evidence="7 10" id="KW-0648">Protein biosynthesis</keyword>
<comment type="subcellular location">
    <subcellularLocation>
        <location evidence="1 10">Cytoplasm</location>
    </subcellularLocation>
</comment>
<dbReference type="EMBL" id="CP000821">
    <property type="protein sequence ID" value="ABV37734.1"/>
    <property type="molecule type" value="Genomic_DNA"/>
</dbReference>
<protein>
    <recommendedName>
        <fullName evidence="10">Proline--tRNA ligase</fullName>
        <ecNumber evidence="10">6.1.1.15</ecNumber>
    </recommendedName>
    <alternativeName>
        <fullName evidence="10">Prolyl-tRNA synthetase</fullName>
        <shortName evidence="10">ProRS</shortName>
    </alternativeName>
</protein>
<gene>
    <name evidence="10" type="primary">proS</name>
    <name evidence="12" type="ordered locus">Ssed_3130</name>
</gene>
<dbReference type="SUPFAM" id="SSF55826">
    <property type="entry name" value="YbaK/ProRS associated domain"/>
    <property type="match status" value="1"/>
</dbReference>
<evidence type="ECO:0000256" key="6">
    <source>
        <dbReference type="ARBA" id="ARBA00022840"/>
    </source>
</evidence>
<reference evidence="12 13" key="1">
    <citation type="submission" date="2007-08" db="EMBL/GenBank/DDBJ databases">
        <title>Complete sequence of Shewanella sediminis HAW-EB3.</title>
        <authorList>
            <consortium name="US DOE Joint Genome Institute"/>
            <person name="Copeland A."/>
            <person name="Lucas S."/>
            <person name="Lapidus A."/>
            <person name="Barry K."/>
            <person name="Glavina del Rio T."/>
            <person name="Dalin E."/>
            <person name="Tice H."/>
            <person name="Pitluck S."/>
            <person name="Chertkov O."/>
            <person name="Brettin T."/>
            <person name="Bruce D."/>
            <person name="Detter J.C."/>
            <person name="Han C."/>
            <person name="Schmutz J."/>
            <person name="Larimer F."/>
            <person name="Land M."/>
            <person name="Hauser L."/>
            <person name="Kyrpides N."/>
            <person name="Kim E."/>
            <person name="Zhao J.-S."/>
            <person name="Richardson P."/>
        </authorList>
    </citation>
    <scope>NUCLEOTIDE SEQUENCE [LARGE SCALE GENOMIC DNA]</scope>
    <source>
        <strain evidence="12 13">HAW-EB3</strain>
    </source>
</reference>
<organism evidence="12 13">
    <name type="scientific">Shewanella sediminis (strain HAW-EB3)</name>
    <dbReference type="NCBI Taxonomy" id="425104"/>
    <lineage>
        <taxon>Bacteria</taxon>
        <taxon>Pseudomonadati</taxon>
        <taxon>Pseudomonadota</taxon>
        <taxon>Gammaproteobacteria</taxon>
        <taxon>Alteromonadales</taxon>
        <taxon>Shewanellaceae</taxon>
        <taxon>Shewanella</taxon>
    </lineage>
</organism>
<comment type="function">
    <text evidence="10">Catalyzes the attachment of proline to tRNA(Pro) in a two-step reaction: proline is first activated by ATP to form Pro-AMP and then transferred to the acceptor end of tRNA(Pro). As ProRS can inadvertently accommodate and process non-cognate amino acids such as alanine and cysteine, to avoid such errors it has two additional distinct editing activities against alanine. One activity is designated as 'pretransfer' editing and involves the tRNA(Pro)-independent hydrolysis of activated Ala-AMP. The other activity is designated 'posttransfer' editing and involves deacylation of mischarged Ala-tRNA(Pro). The misacylated Cys-tRNA(Pro) is not edited by ProRS.</text>
</comment>
<dbReference type="PRINTS" id="PR01046">
    <property type="entry name" value="TRNASYNTHPRO"/>
</dbReference>
<dbReference type="CDD" id="cd00779">
    <property type="entry name" value="ProRS_core_prok"/>
    <property type="match status" value="1"/>
</dbReference>
<evidence type="ECO:0000313" key="12">
    <source>
        <dbReference type="EMBL" id="ABV37734.1"/>
    </source>
</evidence>
<accession>A8FY11</accession>
<dbReference type="InterPro" id="IPR045864">
    <property type="entry name" value="aa-tRNA-synth_II/BPL/LPL"/>
</dbReference>
<dbReference type="HOGENOM" id="CLU_016739_0_0_6"/>
<dbReference type="GO" id="GO:0005829">
    <property type="term" value="C:cytosol"/>
    <property type="evidence" value="ECO:0007669"/>
    <property type="project" value="TreeGrafter"/>
</dbReference>
<keyword evidence="8 10" id="KW-0030">Aminoacyl-tRNA synthetase</keyword>
<dbReference type="FunFam" id="3.30.930.10:FF:000043">
    <property type="entry name" value="Proline--tRNA ligase"/>
    <property type="match status" value="1"/>
</dbReference>
<dbReference type="FunFam" id="3.90.960.10:FF:000001">
    <property type="entry name" value="Proline--tRNA ligase"/>
    <property type="match status" value="1"/>
</dbReference>
<dbReference type="InterPro" id="IPR033730">
    <property type="entry name" value="ProRS_core_prok"/>
</dbReference>
<evidence type="ECO:0000256" key="4">
    <source>
        <dbReference type="ARBA" id="ARBA00022598"/>
    </source>
</evidence>
<dbReference type="AlphaFoldDB" id="A8FY11"/>
<dbReference type="EC" id="6.1.1.15" evidence="10"/>
<evidence type="ECO:0000256" key="10">
    <source>
        <dbReference type="HAMAP-Rule" id="MF_01569"/>
    </source>
</evidence>
<dbReference type="Gene3D" id="3.30.930.10">
    <property type="entry name" value="Bira Bifunctional Protein, Domain 2"/>
    <property type="match status" value="2"/>
</dbReference>
<dbReference type="NCBIfam" id="TIGR00409">
    <property type="entry name" value="proS_fam_II"/>
    <property type="match status" value="1"/>
</dbReference>
<evidence type="ECO:0000256" key="9">
    <source>
        <dbReference type="ARBA" id="ARBA00047671"/>
    </source>
</evidence>
<keyword evidence="3 10" id="KW-0963">Cytoplasm</keyword>
<dbReference type="Gene3D" id="3.40.50.800">
    <property type="entry name" value="Anticodon-binding domain"/>
    <property type="match status" value="1"/>
</dbReference>
<dbReference type="InterPro" id="IPR050062">
    <property type="entry name" value="Pro-tRNA_synthetase"/>
</dbReference>
<dbReference type="eggNOG" id="COG0442">
    <property type="taxonomic scope" value="Bacteria"/>
</dbReference>
<dbReference type="PANTHER" id="PTHR42753">
    <property type="entry name" value="MITOCHONDRIAL RIBOSOME PROTEIN L39/PROLYL-TRNA LIGASE FAMILY MEMBER"/>
    <property type="match status" value="1"/>
</dbReference>
<comment type="catalytic activity">
    <reaction evidence="9 10">
        <text>tRNA(Pro) + L-proline + ATP = L-prolyl-tRNA(Pro) + AMP + diphosphate</text>
        <dbReference type="Rhea" id="RHEA:14305"/>
        <dbReference type="Rhea" id="RHEA-COMP:9700"/>
        <dbReference type="Rhea" id="RHEA-COMP:9702"/>
        <dbReference type="ChEBI" id="CHEBI:30616"/>
        <dbReference type="ChEBI" id="CHEBI:33019"/>
        <dbReference type="ChEBI" id="CHEBI:60039"/>
        <dbReference type="ChEBI" id="CHEBI:78442"/>
        <dbReference type="ChEBI" id="CHEBI:78532"/>
        <dbReference type="ChEBI" id="CHEBI:456215"/>
        <dbReference type="EC" id="6.1.1.15"/>
    </reaction>
</comment>
<dbReference type="InterPro" id="IPR004154">
    <property type="entry name" value="Anticodon-bd"/>
</dbReference>
<comment type="subunit">
    <text evidence="2 10">Homodimer.</text>
</comment>
<dbReference type="InterPro" id="IPR036754">
    <property type="entry name" value="YbaK/aa-tRNA-synt-asso_dom_sf"/>
</dbReference>
<dbReference type="GO" id="GO:0006433">
    <property type="term" value="P:prolyl-tRNA aminoacylation"/>
    <property type="evidence" value="ECO:0007669"/>
    <property type="project" value="UniProtKB-UniRule"/>
</dbReference>
<dbReference type="CDD" id="cd04334">
    <property type="entry name" value="ProRS-INS"/>
    <property type="match status" value="1"/>
</dbReference>